<comment type="caution">
    <text evidence="2">The sequence shown here is derived from an EMBL/GenBank/DDBJ whole genome shotgun (WGS) entry which is preliminary data.</text>
</comment>
<sequence length="62" mass="6581">MARPPIPVFTILLLVTISTALGCGVMPSGQASTRTFTVTGFTLPVAMVYSSAADVPVRVFWH</sequence>
<feature type="chain" id="PRO_5042242489" evidence="1">
    <location>
        <begin position="23"/>
        <end position="62"/>
    </location>
</feature>
<proteinExistence type="predicted"/>
<dbReference type="Proteomes" id="UP001196413">
    <property type="component" value="Unassembled WGS sequence"/>
</dbReference>
<evidence type="ECO:0000313" key="2">
    <source>
        <dbReference type="EMBL" id="KAJ1366780.1"/>
    </source>
</evidence>
<keyword evidence="1" id="KW-0732">Signal</keyword>
<evidence type="ECO:0000313" key="3">
    <source>
        <dbReference type="Proteomes" id="UP001196413"/>
    </source>
</evidence>
<protein>
    <submittedName>
        <fullName evidence="2">Uncharacterized protein</fullName>
    </submittedName>
</protein>
<organism evidence="2 3">
    <name type="scientific">Parelaphostrongylus tenuis</name>
    <name type="common">Meningeal worm</name>
    <dbReference type="NCBI Taxonomy" id="148309"/>
    <lineage>
        <taxon>Eukaryota</taxon>
        <taxon>Metazoa</taxon>
        <taxon>Ecdysozoa</taxon>
        <taxon>Nematoda</taxon>
        <taxon>Chromadorea</taxon>
        <taxon>Rhabditida</taxon>
        <taxon>Rhabditina</taxon>
        <taxon>Rhabditomorpha</taxon>
        <taxon>Strongyloidea</taxon>
        <taxon>Metastrongylidae</taxon>
        <taxon>Parelaphostrongylus</taxon>
    </lineage>
</organism>
<reference evidence="2" key="1">
    <citation type="submission" date="2021-06" db="EMBL/GenBank/DDBJ databases">
        <title>Parelaphostrongylus tenuis whole genome reference sequence.</title>
        <authorList>
            <person name="Garwood T.J."/>
            <person name="Larsen P.A."/>
            <person name="Fountain-Jones N.M."/>
            <person name="Garbe J.R."/>
            <person name="Macchietto M.G."/>
            <person name="Kania S.A."/>
            <person name="Gerhold R.W."/>
            <person name="Richards J.E."/>
            <person name="Wolf T.M."/>
        </authorList>
    </citation>
    <scope>NUCLEOTIDE SEQUENCE</scope>
    <source>
        <strain evidence="2">MNPRO001-30</strain>
        <tissue evidence="2">Meninges</tissue>
    </source>
</reference>
<dbReference type="AlphaFoldDB" id="A0AAD5QZH3"/>
<evidence type="ECO:0000256" key="1">
    <source>
        <dbReference type="SAM" id="SignalP"/>
    </source>
</evidence>
<feature type="signal peptide" evidence="1">
    <location>
        <begin position="1"/>
        <end position="22"/>
    </location>
</feature>
<dbReference type="PROSITE" id="PS51257">
    <property type="entry name" value="PROKAR_LIPOPROTEIN"/>
    <property type="match status" value="1"/>
</dbReference>
<keyword evidence="3" id="KW-1185">Reference proteome</keyword>
<gene>
    <name evidence="2" type="ORF">KIN20_027541</name>
</gene>
<accession>A0AAD5QZH3</accession>
<name>A0AAD5QZH3_PARTN</name>
<dbReference type="EMBL" id="JAHQIW010005658">
    <property type="protein sequence ID" value="KAJ1366780.1"/>
    <property type="molecule type" value="Genomic_DNA"/>
</dbReference>